<feature type="transmembrane region" description="Helical" evidence="5">
    <location>
        <begin position="448"/>
        <end position="470"/>
    </location>
</feature>
<dbReference type="AlphaFoldDB" id="A0A164WN38"/>
<dbReference type="GO" id="GO:0016020">
    <property type="term" value="C:membrane"/>
    <property type="evidence" value="ECO:0007669"/>
    <property type="project" value="UniProtKB-SubCell"/>
</dbReference>
<feature type="transmembrane region" description="Helical" evidence="5">
    <location>
        <begin position="139"/>
        <end position="157"/>
    </location>
</feature>
<dbReference type="EMBL" id="KV419402">
    <property type="protein sequence ID" value="KZS95198.1"/>
    <property type="molecule type" value="Genomic_DNA"/>
</dbReference>
<dbReference type="Proteomes" id="UP000076722">
    <property type="component" value="Unassembled WGS sequence"/>
</dbReference>
<keyword evidence="3 5" id="KW-1133">Transmembrane helix</keyword>
<proteinExistence type="predicted"/>
<feature type="transmembrane region" description="Helical" evidence="5">
    <location>
        <begin position="400"/>
        <end position="427"/>
    </location>
</feature>
<dbReference type="OrthoDB" id="10062876at2759"/>
<feature type="transmembrane region" description="Helical" evidence="5">
    <location>
        <begin position="109"/>
        <end position="133"/>
    </location>
</feature>
<dbReference type="GO" id="GO:0015171">
    <property type="term" value="F:amino acid transmembrane transporter activity"/>
    <property type="evidence" value="ECO:0007669"/>
    <property type="project" value="TreeGrafter"/>
</dbReference>
<feature type="transmembrane region" description="Helical" evidence="5">
    <location>
        <begin position="169"/>
        <end position="190"/>
    </location>
</feature>
<feature type="domain" description="Amino acid permease/ SLC12A" evidence="6">
    <location>
        <begin position="35"/>
        <end position="504"/>
    </location>
</feature>
<organism evidence="7 8">
    <name type="scientific">Sistotremastrum niveocremeum HHB9708</name>
    <dbReference type="NCBI Taxonomy" id="1314777"/>
    <lineage>
        <taxon>Eukaryota</taxon>
        <taxon>Fungi</taxon>
        <taxon>Dikarya</taxon>
        <taxon>Basidiomycota</taxon>
        <taxon>Agaricomycotina</taxon>
        <taxon>Agaricomycetes</taxon>
        <taxon>Sistotremastrales</taxon>
        <taxon>Sistotremastraceae</taxon>
        <taxon>Sertulicium</taxon>
        <taxon>Sertulicium niveocremeum</taxon>
    </lineage>
</organism>
<gene>
    <name evidence="7" type="ORF">SISNIDRAFT_548578</name>
</gene>
<dbReference type="PANTHER" id="PTHR43341">
    <property type="entry name" value="AMINO ACID PERMEASE"/>
    <property type="match status" value="1"/>
</dbReference>
<comment type="subcellular location">
    <subcellularLocation>
        <location evidence="1">Membrane</location>
        <topology evidence="1">Multi-pass membrane protein</topology>
    </subcellularLocation>
</comment>
<dbReference type="PIRSF" id="PIRSF006060">
    <property type="entry name" value="AA_transporter"/>
    <property type="match status" value="1"/>
</dbReference>
<evidence type="ECO:0000256" key="1">
    <source>
        <dbReference type="ARBA" id="ARBA00004141"/>
    </source>
</evidence>
<dbReference type="Pfam" id="PF00324">
    <property type="entry name" value="AA_permease"/>
    <property type="match status" value="1"/>
</dbReference>
<dbReference type="InterPro" id="IPR004841">
    <property type="entry name" value="AA-permease/SLC12A_dom"/>
</dbReference>
<sequence>MHATKEINRAVGMPFLVASNGGLKRALSTRHLVTFAIFGVAFGYIIPSNTTLLRLGPLSVLLGYVISGTVLYAFLVSLGEMISLLPVIGGPIHLAQRFVDPAFGFMLGWTWWYVWTISFASALVSAPSLVFFWDPVTPWAWITIAWFIAFAINMFGVKTFGEAQFSVGMLRLIFAFILIIVGLVIDLGGAPNHDRIGFRYWKDRPPVIEYAGSSIGIGRLASIWINITQTLLAFTLSEITAITAPEVKNPQQSIPFVIKRVYPALFFFYLIGIFISTLINPPVIFLNSSSPLIIAYVFHSPFIDVIDLANLTSSISASVAGLRGLPSVINAVFIMVQLSTMSLNLYMASRDLHAMGCLGFAPRIFGNTLKNGTPHAAVIFTSLFGAFAYMAITARSASAFSWIVLTTSAPSYLILVGILVTYLRFYSGTKAQSLTRENFPMFSRLQPYAAWYALVLSLLVAIFFEFPFLLNSPWDTVTFVTTYLAFPSMLVLYAGAKFWFRAPFVRAKDMDFITGTEGFKGDDDLEALRMNDIDKK</sequence>
<keyword evidence="4 5" id="KW-0472">Membrane</keyword>
<feature type="transmembrane region" description="Helical" evidence="5">
    <location>
        <begin position="376"/>
        <end position="394"/>
    </location>
</feature>
<evidence type="ECO:0000256" key="2">
    <source>
        <dbReference type="ARBA" id="ARBA00022692"/>
    </source>
</evidence>
<feature type="transmembrane region" description="Helical" evidence="5">
    <location>
        <begin position="328"/>
        <end position="346"/>
    </location>
</feature>
<evidence type="ECO:0000256" key="4">
    <source>
        <dbReference type="ARBA" id="ARBA00023136"/>
    </source>
</evidence>
<reference evidence="7 8" key="1">
    <citation type="journal article" date="2016" name="Mol. Biol. Evol.">
        <title>Comparative Genomics of Early-Diverging Mushroom-Forming Fungi Provides Insights into the Origins of Lignocellulose Decay Capabilities.</title>
        <authorList>
            <person name="Nagy L.G."/>
            <person name="Riley R."/>
            <person name="Tritt A."/>
            <person name="Adam C."/>
            <person name="Daum C."/>
            <person name="Floudas D."/>
            <person name="Sun H."/>
            <person name="Yadav J.S."/>
            <person name="Pangilinan J."/>
            <person name="Larsson K.H."/>
            <person name="Matsuura K."/>
            <person name="Barry K."/>
            <person name="Labutti K."/>
            <person name="Kuo R."/>
            <person name="Ohm R.A."/>
            <person name="Bhattacharya S.S."/>
            <person name="Shirouzu T."/>
            <person name="Yoshinaga Y."/>
            <person name="Martin F.M."/>
            <person name="Grigoriev I.V."/>
            <person name="Hibbett D.S."/>
        </authorList>
    </citation>
    <scope>NUCLEOTIDE SEQUENCE [LARGE SCALE GENOMIC DNA]</scope>
    <source>
        <strain evidence="7 8">HHB9708</strain>
    </source>
</reference>
<evidence type="ECO:0000256" key="5">
    <source>
        <dbReference type="SAM" id="Phobius"/>
    </source>
</evidence>
<evidence type="ECO:0000256" key="3">
    <source>
        <dbReference type="ARBA" id="ARBA00022989"/>
    </source>
</evidence>
<evidence type="ECO:0000313" key="8">
    <source>
        <dbReference type="Proteomes" id="UP000076722"/>
    </source>
</evidence>
<dbReference type="InterPro" id="IPR050524">
    <property type="entry name" value="APC_YAT"/>
</dbReference>
<feature type="transmembrane region" description="Helical" evidence="5">
    <location>
        <begin position="476"/>
        <end position="500"/>
    </location>
</feature>
<evidence type="ECO:0000313" key="7">
    <source>
        <dbReference type="EMBL" id="KZS95198.1"/>
    </source>
</evidence>
<dbReference type="STRING" id="1314777.A0A164WN38"/>
<evidence type="ECO:0000259" key="6">
    <source>
        <dbReference type="Pfam" id="PF00324"/>
    </source>
</evidence>
<protein>
    <submittedName>
        <fullName evidence="7">Amino acid permease</fullName>
    </submittedName>
</protein>
<feature type="transmembrane region" description="Helical" evidence="5">
    <location>
        <begin position="32"/>
        <end position="49"/>
    </location>
</feature>
<dbReference type="Gene3D" id="1.20.1740.10">
    <property type="entry name" value="Amino acid/polyamine transporter I"/>
    <property type="match status" value="1"/>
</dbReference>
<accession>A0A164WN38</accession>
<feature type="transmembrane region" description="Helical" evidence="5">
    <location>
        <begin position="261"/>
        <end position="279"/>
    </location>
</feature>
<feature type="transmembrane region" description="Helical" evidence="5">
    <location>
        <begin position="61"/>
        <end position="88"/>
    </location>
</feature>
<dbReference type="PANTHER" id="PTHR43341:SF20">
    <property type="entry name" value="AAT FAMILY AMINO ACID TRANSPORTER"/>
    <property type="match status" value="1"/>
</dbReference>
<keyword evidence="2 5" id="KW-0812">Transmembrane</keyword>
<name>A0A164WN38_9AGAM</name>
<keyword evidence="8" id="KW-1185">Reference proteome</keyword>